<dbReference type="OrthoDB" id="273917at2759"/>
<evidence type="ECO:0000256" key="1">
    <source>
        <dbReference type="SAM" id="MobiDB-lite"/>
    </source>
</evidence>
<dbReference type="InParanoid" id="A0A6P6YE48"/>
<dbReference type="GO" id="GO:0003729">
    <property type="term" value="F:mRNA binding"/>
    <property type="evidence" value="ECO:0007669"/>
    <property type="project" value="TreeGrafter"/>
</dbReference>
<evidence type="ECO:0000259" key="2">
    <source>
        <dbReference type="Pfam" id="PF22600"/>
    </source>
</evidence>
<name>A0A6P6YE48_DERPT</name>
<evidence type="ECO:0000313" key="4">
    <source>
        <dbReference type="RefSeq" id="XP_027203186.1"/>
    </source>
</evidence>
<reference evidence="4" key="1">
    <citation type="submission" date="2025-08" db="UniProtKB">
        <authorList>
            <consortium name="RefSeq"/>
        </authorList>
    </citation>
    <scope>IDENTIFICATION</scope>
    <source>
        <strain evidence="4">Airmid</strain>
    </source>
</reference>
<feature type="region of interest" description="Disordered" evidence="1">
    <location>
        <begin position="1"/>
        <end position="45"/>
    </location>
</feature>
<sequence length="689" mass="80847">MMIEETTPRYSNASGSATTATTKTATANRNGGNNGQNYHHHQQRQSMMQSLNNLNNQHYGSSSSSSSLIQQSEIYEYSNYYNYHNHNHYQSHSQQQQQQRRKHPNYFSFIKRSSLNKGSFEINGRHNECISRKDNVYYVENLKFPDCVVRNLCQIYKYQGELWFKNHLQDNNHHNNDNVNGDNGDDHDDDNDTGNNDDVDENKEKCLNRQQQTNDSYETIYEKIHVELNDFYSFIKPLKEDEILRKATFFCLADSIKKLPFVKQVKYYGSYSSKTYLPVSDIDLVVYCNLVNDELQTLFLIGERLSYDGIIENRFIIIPLSRIPLLKFNDSLTGLPINITLNTINVMERSQYIRDQIRPNSHQMKILFFLKYYLLSKGTNQVFYGGIGSYALALMVIRFFQEESVKELVRNEMIYPNSILGYLLMGFFERFGDVNFFKNHIISVHNDGDYIECDYLNNDNNNHHHHHNHGGRNHSNTDKKISILRIKDHIEPWNDVSHGSFNSAEILKDFQYLHDKFMKADKCRSKSLLGQVLYVVDSFVEYRNLLLYLFRKWFDDYDVKDYLSGKYPSKAKFQEFIEKRRIFQKQNLSFTQKYLEDKSLEFSLKLLPPTPTSPWLNGGLFGKMTTNTSTTNQSNGQSFLSNNYFGQRRNNNKRYKTGFNVINNDHNQHQDPLDVILDKKTNLGSLTLW</sequence>
<dbReference type="AlphaFoldDB" id="A0A6P6YE48"/>
<keyword evidence="3" id="KW-1185">Reference proteome</keyword>
<feature type="compositionally biased region" description="Low complexity" evidence="1">
    <location>
        <begin position="11"/>
        <end position="31"/>
    </location>
</feature>
<dbReference type="GO" id="GO:0005730">
    <property type="term" value="C:nucleolus"/>
    <property type="evidence" value="ECO:0007669"/>
    <property type="project" value="TreeGrafter"/>
</dbReference>
<gene>
    <name evidence="4" type="primary">LOC113797068</name>
</gene>
<dbReference type="InterPro" id="IPR043519">
    <property type="entry name" value="NT_sf"/>
</dbReference>
<dbReference type="PANTHER" id="PTHR23092:SF15">
    <property type="entry name" value="INACTIVE NON-CANONICAL POLY(A) RNA POLYMERASE PROTEIN TRF4-2-RELATED"/>
    <property type="match status" value="1"/>
</dbReference>
<dbReference type="KEGG" id="dpte:113797068"/>
<dbReference type="InterPro" id="IPR045862">
    <property type="entry name" value="Trf4-like"/>
</dbReference>
<accession>A0A6P6YE48</accession>
<feature type="region of interest" description="Disordered" evidence="1">
    <location>
        <begin position="174"/>
        <end position="211"/>
    </location>
</feature>
<dbReference type="GO" id="GO:0043634">
    <property type="term" value="P:polyadenylation-dependent ncRNA catabolic process"/>
    <property type="evidence" value="ECO:0007669"/>
    <property type="project" value="TreeGrafter"/>
</dbReference>
<dbReference type="Gene3D" id="1.10.1410.10">
    <property type="match status" value="1"/>
</dbReference>
<organism evidence="3 4">
    <name type="scientific">Dermatophagoides pteronyssinus</name>
    <name type="common">European house dust mite</name>
    <dbReference type="NCBI Taxonomy" id="6956"/>
    <lineage>
        <taxon>Eukaryota</taxon>
        <taxon>Metazoa</taxon>
        <taxon>Ecdysozoa</taxon>
        <taxon>Arthropoda</taxon>
        <taxon>Chelicerata</taxon>
        <taxon>Arachnida</taxon>
        <taxon>Acari</taxon>
        <taxon>Acariformes</taxon>
        <taxon>Sarcoptiformes</taxon>
        <taxon>Astigmata</taxon>
        <taxon>Psoroptidia</taxon>
        <taxon>Analgoidea</taxon>
        <taxon>Pyroglyphidae</taxon>
        <taxon>Dermatophagoidinae</taxon>
        <taxon>Dermatophagoides</taxon>
    </lineage>
</organism>
<evidence type="ECO:0000313" key="3">
    <source>
        <dbReference type="Proteomes" id="UP000515146"/>
    </source>
</evidence>
<feature type="compositionally biased region" description="Acidic residues" evidence="1">
    <location>
        <begin position="183"/>
        <end position="201"/>
    </location>
</feature>
<dbReference type="PANTHER" id="PTHR23092">
    <property type="entry name" value="POLY(A) RNA POLYMERASE"/>
    <property type="match status" value="1"/>
</dbReference>
<dbReference type="Proteomes" id="UP000515146">
    <property type="component" value="Unplaced"/>
</dbReference>
<dbReference type="RefSeq" id="XP_027203186.1">
    <property type="nucleotide sequence ID" value="XM_027347385.1"/>
</dbReference>
<dbReference type="GO" id="GO:1990817">
    <property type="term" value="F:poly(A) RNA polymerase activity"/>
    <property type="evidence" value="ECO:0007669"/>
    <property type="project" value="InterPro"/>
</dbReference>
<dbReference type="SUPFAM" id="SSF81301">
    <property type="entry name" value="Nucleotidyltransferase"/>
    <property type="match status" value="1"/>
</dbReference>
<dbReference type="Gene3D" id="3.30.460.10">
    <property type="entry name" value="Beta Polymerase, domain 2"/>
    <property type="match status" value="1"/>
</dbReference>
<feature type="domain" description="Poly(A) RNA polymerase mitochondrial-like central palm" evidence="2">
    <location>
        <begin position="225"/>
        <end position="353"/>
    </location>
</feature>
<dbReference type="GO" id="GO:0031499">
    <property type="term" value="C:TRAMP complex"/>
    <property type="evidence" value="ECO:0007669"/>
    <property type="project" value="TreeGrafter"/>
</dbReference>
<dbReference type="GO" id="GO:0031123">
    <property type="term" value="P:RNA 3'-end processing"/>
    <property type="evidence" value="ECO:0007669"/>
    <property type="project" value="TreeGrafter"/>
</dbReference>
<dbReference type="Pfam" id="PF22600">
    <property type="entry name" value="MTPAP-like_central"/>
    <property type="match status" value="1"/>
</dbReference>
<proteinExistence type="predicted"/>
<dbReference type="InterPro" id="IPR054708">
    <property type="entry name" value="MTPAP-like_central"/>
</dbReference>
<protein>
    <submittedName>
        <fullName evidence="4">Non-canonical poly(A) RNA polymerase PAPD7-like</fullName>
    </submittedName>
</protein>
<dbReference type="OMA" id="HIEPWND"/>
<dbReference type="SUPFAM" id="SSF81631">
    <property type="entry name" value="PAP/OAS1 substrate-binding domain"/>
    <property type="match status" value="1"/>
</dbReference>